<feature type="region of interest" description="Disordered" evidence="8">
    <location>
        <begin position="60"/>
        <end position="107"/>
    </location>
</feature>
<proteinExistence type="predicted"/>
<evidence type="ECO:0000313" key="13">
    <source>
        <dbReference type="RefSeq" id="XP_035880900.1"/>
    </source>
</evidence>
<organism evidence="12 13">
    <name type="scientific">Phyllostomus discolor</name>
    <name type="common">pale spear-nosed bat</name>
    <dbReference type="NCBI Taxonomy" id="89673"/>
    <lineage>
        <taxon>Eukaryota</taxon>
        <taxon>Metazoa</taxon>
        <taxon>Chordata</taxon>
        <taxon>Craniata</taxon>
        <taxon>Vertebrata</taxon>
        <taxon>Euteleostomi</taxon>
        <taxon>Mammalia</taxon>
        <taxon>Eutheria</taxon>
        <taxon>Laurasiatheria</taxon>
        <taxon>Chiroptera</taxon>
        <taxon>Yangochiroptera</taxon>
        <taxon>Phyllostomidae</taxon>
        <taxon>Phyllostominae</taxon>
        <taxon>Phyllostomus</taxon>
    </lineage>
</organism>
<dbReference type="PROSITE" id="PS50016">
    <property type="entry name" value="ZF_PHD_2"/>
    <property type="match status" value="1"/>
</dbReference>
<dbReference type="OrthoDB" id="1870062at2759"/>
<dbReference type="PANTHER" id="PTHR46386">
    <property type="entry name" value="NUCLEAR BODY PROTEIN SP140"/>
    <property type="match status" value="1"/>
</dbReference>
<feature type="compositionally biased region" description="Polar residues" evidence="8">
    <location>
        <begin position="97"/>
        <end position="107"/>
    </location>
</feature>
<accession>A0A7E6DQ23</accession>
<dbReference type="Gene3D" id="3.10.390.10">
    <property type="entry name" value="SAND domain-like"/>
    <property type="match status" value="1"/>
</dbReference>
<dbReference type="Gene3D" id="1.20.920.10">
    <property type="entry name" value="Bromodomain-like"/>
    <property type="match status" value="1"/>
</dbReference>
<feature type="compositionally biased region" description="Polar residues" evidence="8">
    <location>
        <begin position="70"/>
        <end position="85"/>
    </location>
</feature>
<dbReference type="SUPFAM" id="SSF57903">
    <property type="entry name" value="FYVE/PHD zinc finger"/>
    <property type="match status" value="1"/>
</dbReference>
<dbReference type="Gene3D" id="3.30.40.10">
    <property type="entry name" value="Zinc/RING finger domain, C3HC4 (zinc finger)"/>
    <property type="match status" value="1"/>
</dbReference>
<dbReference type="InParanoid" id="A0A7E6DQ23"/>
<dbReference type="SMART" id="SM00258">
    <property type="entry name" value="SAND"/>
    <property type="match status" value="1"/>
</dbReference>
<dbReference type="GO" id="GO:0008270">
    <property type="term" value="F:zinc ion binding"/>
    <property type="evidence" value="ECO:0007669"/>
    <property type="project" value="UniProtKB-KW"/>
</dbReference>
<evidence type="ECO:0000256" key="1">
    <source>
        <dbReference type="ARBA" id="ARBA00022553"/>
    </source>
</evidence>
<evidence type="ECO:0000256" key="6">
    <source>
        <dbReference type="ARBA" id="ARBA00023125"/>
    </source>
</evidence>
<dbReference type="InterPro" id="IPR004865">
    <property type="entry name" value="HSR_dom"/>
</dbReference>
<sequence>MRTPVEAAVYDILTELQETFDLPLLRDLFSNTIMKKYPDLCRSYTIFKREISNISNYLESDAEENKGRSDSQLSLEQGTDRNSYPNLPWSGPHPMNYTGTATSDNGLSNHISEEEISVIVHTTTGNSDALESQQANEQCAQQSEPAGADLPNHGIPVSSSSIDPVAIKKEKPFFNSGVEWEAQGRSDCNQASDIIDISSEDSVERRNREEAPEPSTSTVKRKSGTVNPENNSIPQKAKRKRRTGQQPDEDVNFEAEILPVSCGKTMGLLIKRKLERGATRKCIRTEDGNWFTPREFEIRGGYEKANNWRDHLTCGGKRLRLLIELGFIHPPPTTKKVENSGKCVICQDGGKLVGCATCPRVFHEGCHLPPVGIRRNAWKCTYCTIGNPPRQHHYRESEVLVKVMGPEEKLKCAFLLLNVYGPLESKVFPNIPHENYVEEASRCLEKLRKLDKIKEKLNKGDYPYVEHFVQAMNEFFTIPSCSDAEFTKDDFKKTFKKQFAIQETN</sequence>
<feature type="compositionally biased region" description="Polar residues" evidence="8">
    <location>
        <begin position="127"/>
        <end position="144"/>
    </location>
</feature>
<dbReference type="RefSeq" id="XP_035880900.1">
    <property type="nucleotide sequence ID" value="XM_036025007.1"/>
</dbReference>
<protein>
    <submittedName>
        <fullName evidence="13">Nuclear body protein SP140-like protein</fullName>
    </submittedName>
</protein>
<dbReference type="KEGG" id="pdic:114494158"/>
<dbReference type="InterPro" id="IPR043563">
    <property type="entry name" value="Sp110/Sp140/Sp140L-like"/>
</dbReference>
<feature type="compositionally biased region" description="Polar residues" evidence="8">
    <location>
        <begin position="214"/>
        <end position="234"/>
    </location>
</feature>
<dbReference type="InterPro" id="IPR013083">
    <property type="entry name" value="Znf_RING/FYVE/PHD"/>
</dbReference>
<keyword evidence="5" id="KW-0103">Bromodomain</keyword>
<evidence type="ECO:0000259" key="11">
    <source>
        <dbReference type="PROSITE" id="PS51414"/>
    </source>
</evidence>
<dbReference type="SUPFAM" id="SSF63763">
    <property type="entry name" value="SAND domain-like"/>
    <property type="match status" value="1"/>
</dbReference>
<feature type="region of interest" description="Disordered" evidence="8">
    <location>
        <begin position="183"/>
        <end position="250"/>
    </location>
</feature>
<dbReference type="Pfam" id="PF00628">
    <property type="entry name" value="PHD"/>
    <property type="match status" value="1"/>
</dbReference>
<dbReference type="InterPro" id="IPR000770">
    <property type="entry name" value="SAND_dom"/>
</dbReference>
<evidence type="ECO:0000313" key="12">
    <source>
        <dbReference type="Proteomes" id="UP000504628"/>
    </source>
</evidence>
<evidence type="ECO:0000256" key="4">
    <source>
        <dbReference type="ARBA" id="ARBA00022833"/>
    </source>
</evidence>
<dbReference type="GO" id="GO:0000981">
    <property type="term" value="F:DNA-binding transcription factor activity, RNA polymerase II-specific"/>
    <property type="evidence" value="ECO:0007669"/>
    <property type="project" value="TreeGrafter"/>
</dbReference>
<evidence type="ECO:0000256" key="8">
    <source>
        <dbReference type="SAM" id="MobiDB-lite"/>
    </source>
</evidence>
<dbReference type="GO" id="GO:0005634">
    <property type="term" value="C:nucleus"/>
    <property type="evidence" value="ECO:0007669"/>
    <property type="project" value="InterPro"/>
</dbReference>
<feature type="domain" description="PHD-type" evidence="9">
    <location>
        <begin position="340"/>
        <end position="386"/>
    </location>
</feature>
<dbReference type="InterPro" id="IPR010919">
    <property type="entry name" value="SAND-like_dom_sf"/>
</dbReference>
<keyword evidence="6" id="KW-0238">DNA-binding</keyword>
<evidence type="ECO:0000259" key="9">
    <source>
        <dbReference type="PROSITE" id="PS50016"/>
    </source>
</evidence>
<feature type="domain" description="HSR" evidence="11">
    <location>
        <begin position="1"/>
        <end position="52"/>
    </location>
</feature>
<dbReference type="InterPro" id="IPR019787">
    <property type="entry name" value="Znf_PHD-finger"/>
</dbReference>
<dbReference type="InterPro" id="IPR001965">
    <property type="entry name" value="Znf_PHD"/>
</dbReference>
<evidence type="ECO:0000256" key="3">
    <source>
        <dbReference type="ARBA" id="ARBA00022771"/>
    </source>
</evidence>
<feature type="compositionally biased region" description="Basic and acidic residues" evidence="8">
    <location>
        <begin position="202"/>
        <end position="211"/>
    </location>
</feature>
<dbReference type="Pfam" id="PF03172">
    <property type="entry name" value="HSR"/>
    <property type="match status" value="1"/>
</dbReference>
<evidence type="ECO:0000256" key="5">
    <source>
        <dbReference type="ARBA" id="ARBA00023117"/>
    </source>
</evidence>
<keyword evidence="3 7" id="KW-0863">Zinc-finger</keyword>
<dbReference type="Pfam" id="PF01342">
    <property type="entry name" value="SAND"/>
    <property type="match status" value="1"/>
</dbReference>
<dbReference type="PANTHER" id="PTHR46386:SF1">
    <property type="entry name" value="NUCLEAR BODY PROTEIN SP140-LIKE PROTEIN"/>
    <property type="match status" value="1"/>
</dbReference>
<evidence type="ECO:0000256" key="2">
    <source>
        <dbReference type="ARBA" id="ARBA00022723"/>
    </source>
</evidence>
<dbReference type="GO" id="GO:0003677">
    <property type="term" value="F:DNA binding"/>
    <property type="evidence" value="ECO:0007669"/>
    <property type="project" value="UniProtKB-KW"/>
</dbReference>
<dbReference type="SMART" id="SM00249">
    <property type="entry name" value="PHD"/>
    <property type="match status" value="1"/>
</dbReference>
<keyword evidence="1" id="KW-0597">Phosphoprotein</keyword>
<feature type="region of interest" description="Disordered" evidence="8">
    <location>
        <begin position="127"/>
        <end position="162"/>
    </location>
</feature>
<keyword evidence="2" id="KW-0479">Metal-binding</keyword>
<dbReference type="PROSITE" id="PS50864">
    <property type="entry name" value="SAND"/>
    <property type="match status" value="1"/>
</dbReference>
<name>A0A7E6DQ23_9CHIR</name>
<feature type="domain" description="SAND" evidence="10">
    <location>
        <begin position="248"/>
        <end position="329"/>
    </location>
</feature>
<dbReference type="GeneID" id="114494158"/>
<dbReference type="AlphaFoldDB" id="A0A7E6DQ23"/>
<dbReference type="PROSITE" id="PS51414">
    <property type="entry name" value="HSR"/>
    <property type="match status" value="1"/>
</dbReference>
<dbReference type="PROSITE" id="PS01359">
    <property type="entry name" value="ZF_PHD_1"/>
    <property type="match status" value="1"/>
</dbReference>
<evidence type="ECO:0000256" key="7">
    <source>
        <dbReference type="PROSITE-ProRule" id="PRU00146"/>
    </source>
</evidence>
<keyword evidence="4" id="KW-0862">Zinc</keyword>
<keyword evidence="12" id="KW-1185">Reference proteome</keyword>
<dbReference type="InterPro" id="IPR011011">
    <property type="entry name" value="Znf_FYVE_PHD"/>
</dbReference>
<dbReference type="CDD" id="cd15626">
    <property type="entry name" value="PHD_SP110_140"/>
    <property type="match status" value="1"/>
</dbReference>
<dbReference type="InterPro" id="IPR019786">
    <property type="entry name" value="Zinc_finger_PHD-type_CS"/>
</dbReference>
<dbReference type="InterPro" id="IPR036427">
    <property type="entry name" value="Bromodomain-like_sf"/>
</dbReference>
<dbReference type="Proteomes" id="UP000504628">
    <property type="component" value="Chromosome 4"/>
</dbReference>
<gene>
    <name evidence="13" type="primary">LOC114494158</name>
</gene>
<evidence type="ECO:0000259" key="10">
    <source>
        <dbReference type="PROSITE" id="PS50864"/>
    </source>
</evidence>
<reference evidence="13" key="1">
    <citation type="submission" date="2025-08" db="UniProtKB">
        <authorList>
            <consortium name="RefSeq"/>
        </authorList>
    </citation>
    <scope>IDENTIFICATION</scope>
    <source>
        <tissue evidence="13">Muscle</tissue>
    </source>
</reference>